<accession>A0A645EQI7</accession>
<organism evidence="1">
    <name type="scientific">bioreactor metagenome</name>
    <dbReference type="NCBI Taxonomy" id="1076179"/>
    <lineage>
        <taxon>unclassified sequences</taxon>
        <taxon>metagenomes</taxon>
        <taxon>ecological metagenomes</taxon>
    </lineage>
</organism>
<protein>
    <submittedName>
        <fullName evidence="1">Uncharacterized protein</fullName>
    </submittedName>
</protein>
<dbReference type="AlphaFoldDB" id="A0A645EQI7"/>
<dbReference type="EMBL" id="VSSQ01049455">
    <property type="protein sequence ID" value="MPN03532.1"/>
    <property type="molecule type" value="Genomic_DNA"/>
</dbReference>
<evidence type="ECO:0000313" key="1">
    <source>
        <dbReference type="EMBL" id="MPN03532.1"/>
    </source>
</evidence>
<comment type="caution">
    <text evidence="1">The sequence shown here is derived from an EMBL/GenBank/DDBJ whole genome shotgun (WGS) entry which is preliminary data.</text>
</comment>
<proteinExistence type="predicted"/>
<gene>
    <name evidence="1" type="ORF">SDC9_150762</name>
</gene>
<sequence>MQHLLQPRQPRIVITTVLPLMVHLRGEVEQQRQSADLLELAEKIQIQRMVEFEVGNVFADAFYALFAQEVEHRPEIGGSIVGQHARVDSGKRNQSFGILPRHGKHFLRRHDHVTQFGTDRGKHDRLVDPMNIHGGDQLFGSGVAAAVGTEKAPLDAGVSVDVNKHFLPRFYFIRFNRLQLP</sequence>
<reference evidence="1" key="1">
    <citation type="submission" date="2019-08" db="EMBL/GenBank/DDBJ databases">
        <authorList>
            <person name="Kucharzyk K."/>
            <person name="Murdoch R.W."/>
            <person name="Higgins S."/>
            <person name="Loffler F."/>
        </authorList>
    </citation>
    <scope>NUCLEOTIDE SEQUENCE</scope>
</reference>
<name>A0A645EQI7_9ZZZZ</name>